<dbReference type="Proteomes" id="UP000626109">
    <property type="component" value="Unassembled WGS sequence"/>
</dbReference>
<feature type="non-terminal residue" evidence="2">
    <location>
        <position position="191"/>
    </location>
</feature>
<evidence type="ECO:0000256" key="1">
    <source>
        <dbReference type="SAM" id="MobiDB-lite"/>
    </source>
</evidence>
<organism evidence="2 3">
    <name type="scientific">Polarella glacialis</name>
    <name type="common">Dinoflagellate</name>
    <dbReference type="NCBI Taxonomy" id="89957"/>
    <lineage>
        <taxon>Eukaryota</taxon>
        <taxon>Sar</taxon>
        <taxon>Alveolata</taxon>
        <taxon>Dinophyceae</taxon>
        <taxon>Suessiales</taxon>
        <taxon>Suessiaceae</taxon>
        <taxon>Polarella</taxon>
    </lineage>
</organism>
<dbReference type="EMBL" id="CAJNNW010028532">
    <property type="protein sequence ID" value="CAE8696572.1"/>
    <property type="molecule type" value="Genomic_DNA"/>
</dbReference>
<accession>A0A813K808</accession>
<name>A0A813K808_POLGL</name>
<proteinExistence type="predicted"/>
<sequence length="191" mass="20593">MSLMDSLGETWAQPWQLGAHRIVHPTASRKVEGSLGSVASESLDGRMEEVWDAEDEREHEHDFFVQTAGLGLDTTVVGSPQVGSLVQVVQTAFLEHCQVLRARVGGSGWITVEDTGRSLRFTAPVQPLGLHRLVPRGTQPQPQPQAVPLSGKKSSHSEDSCDEAVPVFASEESSQPELVPLPAGSIVKVIE</sequence>
<comment type="caution">
    <text evidence="2">The sequence shown here is derived from an EMBL/GenBank/DDBJ whole genome shotgun (WGS) entry which is preliminary data.</text>
</comment>
<evidence type="ECO:0000313" key="3">
    <source>
        <dbReference type="Proteomes" id="UP000626109"/>
    </source>
</evidence>
<dbReference type="AlphaFoldDB" id="A0A813K808"/>
<evidence type="ECO:0000313" key="2">
    <source>
        <dbReference type="EMBL" id="CAE8696572.1"/>
    </source>
</evidence>
<reference evidence="2" key="1">
    <citation type="submission" date="2021-02" db="EMBL/GenBank/DDBJ databases">
        <authorList>
            <person name="Dougan E. K."/>
            <person name="Rhodes N."/>
            <person name="Thang M."/>
            <person name="Chan C."/>
        </authorList>
    </citation>
    <scope>NUCLEOTIDE SEQUENCE</scope>
</reference>
<feature type="region of interest" description="Disordered" evidence="1">
    <location>
        <begin position="132"/>
        <end position="176"/>
    </location>
</feature>
<protein>
    <submittedName>
        <fullName evidence="2">Uncharacterized protein</fullName>
    </submittedName>
</protein>
<gene>
    <name evidence="2" type="ORF">PGLA2088_LOCUS29887</name>
</gene>